<evidence type="ECO:0000256" key="3">
    <source>
        <dbReference type="ARBA" id="ARBA00022801"/>
    </source>
</evidence>
<dbReference type="Pfam" id="PF09261">
    <property type="entry name" value="Alpha-mann_mid"/>
    <property type="match status" value="1"/>
</dbReference>
<feature type="domain" description="Glycoside hydrolase family 38 central" evidence="5">
    <location>
        <begin position="519"/>
        <end position="597"/>
    </location>
</feature>
<dbReference type="InterPro" id="IPR011330">
    <property type="entry name" value="Glyco_hydro/deAcase_b/a-brl"/>
</dbReference>
<dbReference type="GO" id="GO:0006013">
    <property type="term" value="P:mannose metabolic process"/>
    <property type="evidence" value="ECO:0007669"/>
    <property type="project" value="InterPro"/>
</dbReference>
<dbReference type="AlphaFoldDB" id="A0A940P8H1"/>
<dbReference type="PANTHER" id="PTHR46017">
    <property type="entry name" value="ALPHA-MANNOSIDASE 2C1"/>
    <property type="match status" value="1"/>
</dbReference>
<dbReference type="PANTHER" id="PTHR46017:SF1">
    <property type="entry name" value="ALPHA-MANNOSIDASE 2C1"/>
    <property type="match status" value="1"/>
</dbReference>
<name>A0A940P8H1_9ENTE</name>
<proteinExistence type="inferred from homology"/>
<evidence type="ECO:0000313" key="6">
    <source>
        <dbReference type="EMBL" id="MBP1039483.1"/>
    </source>
</evidence>
<organism evidence="6 7">
    <name type="scientific">Vagococcus allomyrinae</name>
    <dbReference type="NCBI Taxonomy" id="2794353"/>
    <lineage>
        <taxon>Bacteria</taxon>
        <taxon>Bacillati</taxon>
        <taxon>Bacillota</taxon>
        <taxon>Bacilli</taxon>
        <taxon>Lactobacillales</taxon>
        <taxon>Enterococcaceae</taxon>
        <taxon>Vagococcus</taxon>
    </lineage>
</organism>
<evidence type="ECO:0000256" key="1">
    <source>
        <dbReference type="ARBA" id="ARBA00009792"/>
    </source>
</evidence>
<dbReference type="GO" id="GO:0046872">
    <property type="term" value="F:metal ion binding"/>
    <property type="evidence" value="ECO:0007669"/>
    <property type="project" value="UniProtKB-KW"/>
</dbReference>
<dbReference type="InterPro" id="IPR011682">
    <property type="entry name" value="Glyco_hydro_38_C"/>
</dbReference>
<dbReference type="SUPFAM" id="SSF74650">
    <property type="entry name" value="Galactose mutarotase-like"/>
    <property type="match status" value="1"/>
</dbReference>
<dbReference type="FunFam" id="3.20.110.10:FF:000002">
    <property type="entry name" value="alpha-mannosidase 2C1 isoform X1"/>
    <property type="match status" value="1"/>
</dbReference>
<dbReference type="Gene3D" id="3.20.110.10">
    <property type="entry name" value="Glycoside hydrolase 38, N terminal domain"/>
    <property type="match status" value="1"/>
</dbReference>
<dbReference type="GO" id="GO:0009313">
    <property type="term" value="P:oligosaccharide catabolic process"/>
    <property type="evidence" value="ECO:0007669"/>
    <property type="project" value="TreeGrafter"/>
</dbReference>
<keyword evidence="2" id="KW-0479">Metal-binding</keyword>
<dbReference type="GO" id="GO:0004559">
    <property type="term" value="F:alpha-mannosidase activity"/>
    <property type="evidence" value="ECO:0007669"/>
    <property type="project" value="InterPro"/>
</dbReference>
<dbReference type="Pfam" id="PF17677">
    <property type="entry name" value="Glyco_hydro38C2"/>
    <property type="match status" value="1"/>
</dbReference>
<dbReference type="Gene3D" id="2.60.40.2220">
    <property type="match status" value="1"/>
</dbReference>
<dbReference type="EMBL" id="JAEEGA010000001">
    <property type="protein sequence ID" value="MBP1039483.1"/>
    <property type="molecule type" value="Genomic_DNA"/>
</dbReference>
<dbReference type="FunFam" id="2.70.98.30:FF:000010">
    <property type="entry name" value="Cytosolic alpha-mannosidase"/>
    <property type="match status" value="1"/>
</dbReference>
<accession>A0A940P8H1</accession>
<dbReference type="SUPFAM" id="SSF88688">
    <property type="entry name" value="Families 57/38 glycoside transferase middle domain"/>
    <property type="match status" value="1"/>
</dbReference>
<dbReference type="Pfam" id="PF07748">
    <property type="entry name" value="Glyco_hydro_38C"/>
    <property type="match status" value="1"/>
</dbReference>
<dbReference type="InterPro" id="IPR028995">
    <property type="entry name" value="Glyco_hydro_57/38_cen_sf"/>
</dbReference>
<sequence>MSLEMRKFQARVAELAPYRYRNRLAIGEWQVVEDLTKQDKYPSERVVAEEKPFRVGDRWEGRDYYLWISTELVVPVTTERLVLLFDFGKTGGGHNSGFESLLFINNEPYQGVDSNHQEVFLPPEMAGQTLQLSLKLWSGLEGGGPKIMQEHRFLCADLAVLDEAVDDFYYSTDVLVKTIELLAENDPTRVALVKTVTKAFQGIDWSQAGSVTFYESLALSNQALQLRIDELPKETDVMVKAIGHTHIDVAWLWRLKHTREKASRSFSTVLRLMEQYPDYVFLQTQPQLYAYIKEDYPEIYSQIKERVAEGRWEIDGGMWLEADCNIPSGESFVRQFLYGSQFIKKEFNKQTEYLWLPDVFGYSWALPQILQKSGIKTFMTTKISWNQFNRMPHDTFIWKGIDGSEILTHFVTTPEISEDTGSDWRYTYNGMIEPATVKGIYDTYRDKEINSQLLLSYGYGDGGGGVNRDMLEKRRRINKVPGLPKIEMGRADEFFHDLHQTIEETEGYVHKWDGELYLEYHRGTYTSQAYVKKMNRRLELRYRELEILVSLLVDKEEHQALKSWFDQGWTIILRNQFHDIIPGSSIEEVYRDNKLEYEVAWKIADKIEAAITELSHVAEEGTWTVYNTASWSRKELIQVAVATDGQFLDEQGAVLAAEKTAKGYLVETPEVGPVSSQQIRFEARRQPERSAKAAVIDLVANELETEDYLIKWQSTGQLSSIYDKTNQRQVIKPEGLGNYLKLYEDKPIDYDAWDIDIFYSEKSRLLNATAIEVVANNSFLATICFSYQFGQSKISQFMTVYRDSRRIDFKTEVDWKERQQLLKTHFDLMIRNTEATYDIQYGSVKRPTHWNTSWDSARFESVAHQWIDFSERSYGVSLLNESKYGHSVKEQTMTLSLLKGGIYPDPEADVGHHIFTYSLLPHEGDFIEGRTVEEAWQLNNPLTVLPGAGKIPADFIILSDQCVIIDAIKVAEEGAGIVLRVHEHTGDTRHVSLQPNFAYSTWSECNLMEDRTGFETMNGDLSFTLKPYEIKTFIFNQ</sequence>
<dbReference type="InterPro" id="IPR027291">
    <property type="entry name" value="Glyco_hydro_38_N_sf"/>
</dbReference>
<protein>
    <submittedName>
        <fullName evidence="6">Alpha-mannosidase</fullName>
    </submittedName>
</protein>
<evidence type="ECO:0000256" key="2">
    <source>
        <dbReference type="ARBA" id="ARBA00022723"/>
    </source>
</evidence>
<evidence type="ECO:0000256" key="4">
    <source>
        <dbReference type="ARBA" id="ARBA00023295"/>
    </source>
</evidence>
<dbReference type="InterPro" id="IPR037094">
    <property type="entry name" value="Glyco_hydro_38_cen_sf"/>
</dbReference>
<gene>
    <name evidence="6" type="ORF">I6N95_00545</name>
</gene>
<dbReference type="SUPFAM" id="SSF88713">
    <property type="entry name" value="Glycoside hydrolase/deacetylase"/>
    <property type="match status" value="1"/>
</dbReference>
<dbReference type="Gene3D" id="2.70.98.30">
    <property type="entry name" value="Golgi alpha-mannosidase II, domain 4"/>
    <property type="match status" value="1"/>
</dbReference>
<dbReference type="InterPro" id="IPR000602">
    <property type="entry name" value="Glyco_hydro_38_N"/>
</dbReference>
<keyword evidence="4" id="KW-0326">Glycosidase</keyword>
<dbReference type="InterPro" id="IPR041147">
    <property type="entry name" value="GH38_C"/>
</dbReference>
<reference evidence="6" key="1">
    <citation type="submission" date="2020-12" db="EMBL/GenBank/DDBJ databases">
        <title>Vagococcus allomyrinae sp. nov. and Enterococcus lavae sp. nov., isolated from the larvae of Allomyrina dichotoma.</title>
        <authorList>
            <person name="Lee S.D."/>
        </authorList>
    </citation>
    <scope>NUCLEOTIDE SEQUENCE</scope>
    <source>
        <strain evidence="6">BWB3-3</strain>
    </source>
</reference>
<dbReference type="SMART" id="SM00872">
    <property type="entry name" value="Alpha-mann_mid"/>
    <property type="match status" value="1"/>
</dbReference>
<dbReference type="Pfam" id="PF01074">
    <property type="entry name" value="Glyco_hydro_38N"/>
    <property type="match status" value="1"/>
</dbReference>
<dbReference type="GO" id="GO:0030246">
    <property type="term" value="F:carbohydrate binding"/>
    <property type="evidence" value="ECO:0007669"/>
    <property type="project" value="InterPro"/>
</dbReference>
<dbReference type="InterPro" id="IPR011013">
    <property type="entry name" value="Gal_mutarotase_sf_dom"/>
</dbReference>
<keyword evidence="3" id="KW-0378">Hydrolase</keyword>
<dbReference type="CDD" id="cd10789">
    <property type="entry name" value="GH38N_AMII_ER_cytosolic"/>
    <property type="match status" value="1"/>
</dbReference>
<comment type="caution">
    <text evidence="6">The sequence shown here is derived from an EMBL/GenBank/DDBJ whole genome shotgun (WGS) entry which is preliminary data.</text>
</comment>
<dbReference type="InterPro" id="IPR015341">
    <property type="entry name" value="Glyco_hydro_38_cen"/>
</dbReference>
<dbReference type="Proteomes" id="UP000674938">
    <property type="component" value="Unassembled WGS sequence"/>
</dbReference>
<evidence type="ECO:0000259" key="5">
    <source>
        <dbReference type="SMART" id="SM00872"/>
    </source>
</evidence>
<evidence type="ECO:0000313" key="7">
    <source>
        <dbReference type="Proteomes" id="UP000674938"/>
    </source>
</evidence>
<dbReference type="RefSeq" id="WP_209524388.1">
    <property type="nucleotide sequence ID" value="NZ_JAEEGA010000001.1"/>
</dbReference>
<dbReference type="Gene3D" id="1.20.1270.50">
    <property type="entry name" value="Glycoside hydrolase family 38, central domain"/>
    <property type="match status" value="1"/>
</dbReference>
<keyword evidence="7" id="KW-1185">Reference proteome</keyword>
<comment type="similarity">
    <text evidence="1">Belongs to the glycosyl hydrolase 38 family.</text>
</comment>